<dbReference type="STRING" id="226505.SAMN05444394_0603"/>
<dbReference type="EMBL" id="FSRC01000001">
    <property type="protein sequence ID" value="SIN67796.1"/>
    <property type="molecule type" value="Genomic_DNA"/>
</dbReference>
<dbReference type="Gene3D" id="3.20.20.150">
    <property type="entry name" value="Divalent-metal-dependent TIM barrel enzymes"/>
    <property type="match status" value="1"/>
</dbReference>
<evidence type="ECO:0000313" key="2">
    <source>
        <dbReference type="EMBL" id="SIN67796.1"/>
    </source>
</evidence>
<name>A0A1N6DAV3_9BACT</name>
<protein>
    <submittedName>
        <fullName evidence="2">Sugar phosphate isomerase/epimerase</fullName>
    </submittedName>
</protein>
<dbReference type="SUPFAM" id="SSF51658">
    <property type="entry name" value="Xylose isomerase-like"/>
    <property type="match status" value="1"/>
</dbReference>
<evidence type="ECO:0000313" key="3">
    <source>
        <dbReference type="Proteomes" id="UP000185221"/>
    </source>
</evidence>
<dbReference type="InterPro" id="IPR036237">
    <property type="entry name" value="Xyl_isomerase-like_sf"/>
</dbReference>
<organism evidence="2 3">
    <name type="scientific">Algoriphagus halophilus</name>
    <dbReference type="NCBI Taxonomy" id="226505"/>
    <lineage>
        <taxon>Bacteria</taxon>
        <taxon>Pseudomonadati</taxon>
        <taxon>Bacteroidota</taxon>
        <taxon>Cytophagia</taxon>
        <taxon>Cytophagales</taxon>
        <taxon>Cyclobacteriaceae</taxon>
        <taxon>Algoriphagus</taxon>
    </lineage>
</organism>
<keyword evidence="2" id="KW-0413">Isomerase</keyword>
<dbReference type="GO" id="GO:0016853">
    <property type="term" value="F:isomerase activity"/>
    <property type="evidence" value="ECO:0007669"/>
    <property type="project" value="UniProtKB-KW"/>
</dbReference>
<dbReference type="RefSeq" id="WP_074223344.1">
    <property type="nucleotide sequence ID" value="NZ_FSRC01000001.1"/>
</dbReference>
<evidence type="ECO:0000259" key="1">
    <source>
        <dbReference type="Pfam" id="PF01261"/>
    </source>
</evidence>
<dbReference type="Pfam" id="PF01261">
    <property type="entry name" value="AP_endonuc_2"/>
    <property type="match status" value="1"/>
</dbReference>
<dbReference type="Proteomes" id="UP000185221">
    <property type="component" value="Unassembled WGS sequence"/>
</dbReference>
<gene>
    <name evidence="2" type="ORF">SAMN05444394_0603</name>
</gene>
<sequence length="291" mass="33238">MRLTNKTILLLVLGLLPLTLLAQHQLMFFQTDWGNELPMDEFLAKVKSDGYDGIEVWMPGSDEARATLKEGLEKYQLKVIFLHGTNRGLPFEEALKSYEAGLKEIVSWKPVKVNNHTGNDFWTSEQNLAFIKVADAYSKESGIPIIHETHRGRFSYTLPAAVAMLEQFPDLKYTLDISHWMVVHERLISKNDPNLQKIMPAVHHIHARVGFAEGPQINNPAAPEWENAVKVHLDIWEEIIRNSNDEIFTITTEFGPPPYLPTIPFTNKPIADQWEANVYIMKAIQARFAHD</sequence>
<accession>A0A1N6DAV3</accession>
<dbReference type="InterPro" id="IPR013022">
    <property type="entry name" value="Xyl_isomerase-like_TIM-brl"/>
</dbReference>
<dbReference type="AlphaFoldDB" id="A0A1N6DAV3"/>
<dbReference type="OrthoDB" id="2555274at2"/>
<proteinExistence type="predicted"/>
<feature type="domain" description="Xylose isomerase-like TIM barrel" evidence="1">
    <location>
        <begin position="43"/>
        <end position="207"/>
    </location>
</feature>
<reference evidence="3" key="1">
    <citation type="submission" date="2016-11" db="EMBL/GenBank/DDBJ databases">
        <authorList>
            <person name="Varghese N."/>
            <person name="Submissions S."/>
        </authorList>
    </citation>
    <scope>NUCLEOTIDE SEQUENCE [LARGE SCALE GENOMIC DNA]</scope>
    <source>
        <strain evidence="3">DSM 15292</strain>
    </source>
</reference>
<keyword evidence="3" id="KW-1185">Reference proteome</keyword>